<dbReference type="PANTHER" id="PTHR43124:SF3">
    <property type="entry name" value="CHLORAMPHENICOL EFFLUX PUMP RV0191"/>
    <property type="match status" value="1"/>
</dbReference>
<evidence type="ECO:0000313" key="9">
    <source>
        <dbReference type="Proteomes" id="UP000216857"/>
    </source>
</evidence>
<feature type="transmembrane region" description="Helical" evidence="6">
    <location>
        <begin position="201"/>
        <end position="220"/>
    </location>
</feature>
<dbReference type="CDD" id="cd17324">
    <property type="entry name" value="MFS_NepI_like"/>
    <property type="match status" value="1"/>
</dbReference>
<dbReference type="PANTHER" id="PTHR43124">
    <property type="entry name" value="PURINE EFFLUX PUMP PBUE"/>
    <property type="match status" value="1"/>
</dbReference>
<dbReference type="InterPro" id="IPR011701">
    <property type="entry name" value="MFS"/>
</dbReference>
<proteinExistence type="predicted"/>
<dbReference type="AlphaFoldDB" id="A0A261R493"/>
<dbReference type="Proteomes" id="UP000216857">
    <property type="component" value="Unassembled WGS sequence"/>
</dbReference>
<dbReference type="InterPro" id="IPR050189">
    <property type="entry name" value="MFS_Efflux_Transporters"/>
</dbReference>
<gene>
    <name evidence="8" type="ORF">CAL26_19935</name>
</gene>
<evidence type="ECO:0000256" key="3">
    <source>
        <dbReference type="ARBA" id="ARBA00022692"/>
    </source>
</evidence>
<dbReference type="OrthoDB" id="7002695at2"/>
<feature type="domain" description="Major facilitator superfamily (MFS) profile" evidence="7">
    <location>
        <begin position="46"/>
        <end position="418"/>
    </location>
</feature>
<organism evidence="8 9">
    <name type="scientific">Bordetella genomosp. 9</name>
    <dbReference type="NCBI Taxonomy" id="1416803"/>
    <lineage>
        <taxon>Bacteria</taxon>
        <taxon>Pseudomonadati</taxon>
        <taxon>Pseudomonadota</taxon>
        <taxon>Betaproteobacteria</taxon>
        <taxon>Burkholderiales</taxon>
        <taxon>Alcaligenaceae</taxon>
        <taxon>Bordetella</taxon>
    </lineage>
</organism>
<dbReference type="PROSITE" id="PS50850">
    <property type="entry name" value="MFS"/>
    <property type="match status" value="1"/>
</dbReference>
<feature type="transmembrane region" description="Helical" evidence="6">
    <location>
        <begin position="275"/>
        <end position="295"/>
    </location>
</feature>
<evidence type="ECO:0000256" key="1">
    <source>
        <dbReference type="ARBA" id="ARBA00004651"/>
    </source>
</evidence>
<comment type="caution">
    <text evidence="8">The sequence shown here is derived from an EMBL/GenBank/DDBJ whole genome shotgun (WGS) entry which is preliminary data.</text>
</comment>
<name>A0A261R493_9BORD</name>
<dbReference type="EMBL" id="NEVJ01000003">
    <property type="protein sequence ID" value="OZI19838.1"/>
    <property type="molecule type" value="Genomic_DNA"/>
</dbReference>
<keyword evidence="3 6" id="KW-0812">Transmembrane</keyword>
<dbReference type="GO" id="GO:0005886">
    <property type="term" value="C:plasma membrane"/>
    <property type="evidence" value="ECO:0007669"/>
    <property type="project" value="UniProtKB-SubCell"/>
</dbReference>
<feature type="transmembrane region" description="Helical" evidence="6">
    <location>
        <begin position="81"/>
        <end position="100"/>
    </location>
</feature>
<dbReference type="Gene3D" id="1.20.1250.20">
    <property type="entry name" value="MFS general substrate transporter like domains"/>
    <property type="match status" value="1"/>
</dbReference>
<sequence>MYRSIYLLRSHPYESSSPICLPSQDAVTNTATTRTSTRHERLPLAGLLALAMTGFICIITETLPAGLLPQMAGGLRVSTSLAGQTVTAYALGSLLAAIPMTIATQSWRRRSALLLAIVGFLLFNTITALSSHYWLTLVARFCAGVSAGLAWSLLAGYARRMVPARQQGQALAVAMVGTPLALSLGVPLGTWMGTAVGWRSAFAAMSGLTLALIVWVLAKVPDYPGQAGHVKLPLRRVFTTPGVRSVLGVVMAWMLAHNILYTYVAPFVAQAGLEAQVDVVLLTFGLAALVAIGIAGHRVDRHLRATVLASLAIFAVVSLMFIWLAYTPVAIFVGVAIWGLTFGGAATLLQTALADAAGDGADVALSMNVVVWNSAIAGGGLVGGLLLDAWGARSFPPVMALLLALGFAIAWSARGHGFRSGPRHTHLQEH</sequence>
<feature type="transmembrane region" description="Helical" evidence="6">
    <location>
        <begin position="137"/>
        <end position="158"/>
    </location>
</feature>
<dbReference type="InterPro" id="IPR036259">
    <property type="entry name" value="MFS_trans_sf"/>
</dbReference>
<evidence type="ECO:0000256" key="2">
    <source>
        <dbReference type="ARBA" id="ARBA00022475"/>
    </source>
</evidence>
<evidence type="ECO:0000256" key="6">
    <source>
        <dbReference type="SAM" id="Phobius"/>
    </source>
</evidence>
<keyword evidence="5 6" id="KW-0472">Membrane</keyword>
<feature type="transmembrane region" description="Helical" evidence="6">
    <location>
        <begin position="42"/>
        <end position="61"/>
    </location>
</feature>
<accession>A0A261R493</accession>
<feature type="transmembrane region" description="Helical" evidence="6">
    <location>
        <begin position="393"/>
        <end position="413"/>
    </location>
</feature>
<keyword evidence="4 6" id="KW-1133">Transmembrane helix</keyword>
<keyword evidence="9" id="KW-1185">Reference proteome</keyword>
<feature type="transmembrane region" description="Helical" evidence="6">
    <location>
        <begin position="112"/>
        <end position="131"/>
    </location>
</feature>
<evidence type="ECO:0000313" key="8">
    <source>
        <dbReference type="EMBL" id="OZI19838.1"/>
    </source>
</evidence>
<dbReference type="Pfam" id="PF07690">
    <property type="entry name" value="MFS_1"/>
    <property type="match status" value="1"/>
</dbReference>
<feature type="transmembrane region" description="Helical" evidence="6">
    <location>
        <begin position="170"/>
        <end position="189"/>
    </location>
</feature>
<feature type="transmembrane region" description="Helical" evidence="6">
    <location>
        <begin position="241"/>
        <end position="263"/>
    </location>
</feature>
<comment type="subcellular location">
    <subcellularLocation>
        <location evidence="1">Cell membrane</location>
        <topology evidence="1">Multi-pass membrane protein</topology>
    </subcellularLocation>
</comment>
<feature type="transmembrane region" description="Helical" evidence="6">
    <location>
        <begin position="307"/>
        <end position="326"/>
    </location>
</feature>
<protein>
    <submittedName>
        <fullName evidence="8">MFS transporter</fullName>
    </submittedName>
</protein>
<reference evidence="8" key="1">
    <citation type="submission" date="2017-05" db="EMBL/GenBank/DDBJ databases">
        <title>Complete and WGS of Bordetella genogroups.</title>
        <authorList>
            <person name="Spilker T."/>
            <person name="Lipuma J."/>
        </authorList>
    </citation>
    <scope>NUCLEOTIDE SEQUENCE</scope>
    <source>
        <strain evidence="8">AU21707</strain>
    </source>
</reference>
<keyword evidence="2" id="KW-1003">Cell membrane</keyword>
<evidence type="ECO:0000256" key="4">
    <source>
        <dbReference type="ARBA" id="ARBA00022989"/>
    </source>
</evidence>
<evidence type="ECO:0000259" key="7">
    <source>
        <dbReference type="PROSITE" id="PS50850"/>
    </source>
</evidence>
<evidence type="ECO:0000256" key="5">
    <source>
        <dbReference type="ARBA" id="ARBA00023136"/>
    </source>
</evidence>
<dbReference type="GO" id="GO:0022857">
    <property type="term" value="F:transmembrane transporter activity"/>
    <property type="evidence" value="ECO:0007669"/>
    <property type="project" value="InterPro"/>
</dbReference>
<feature type="transmembrane region" description="Helical" evidence="6">
    <location>
        <begin position="332"/>
        <end position="353"/>
    </location>
</feature>
<dbReference type="SUPFAM" id="SSF103473">
    <property type="entry name" value="MFS general substrate transporter"/>
    <property type="match status" value="1"/>
</dbReference>
<feature type="transmembrane region" description="Helical" evidence="6">
    <location>
        <begin position="365"/>
        <end position="387"/>
    </location>
</feature>
<dbReference type="InterPro" id="IPR020846">
    <property type="entry name" value="MFS_dom"/>
</dbReference>